<evidence type="ECO:0000313" key="1">
    <source>
        <dbReference type="EMBL" id="GFT21305.1"/>
    </source>
</evidence>
<accession>A0A8X6NLU8</accession>
<gene>
    <name evidence="1" type="ORF">NPIL_192781</name>
</gene>
<feature type="non-terminal residue" evidence="1">
    <location>
        <position position="540"/>
    </location>
</feature>
<feature type="non-terminal residue" evidence="1">
    <location>
        <position position="1"/>
    </location>
</feature>
<reference evidence="1" key="1">
    <citation type="submission" date="2020-08" db="EMBL/GenBank/DDBJ databases">
        <title>Multicomponent nature underlies the extraordinary mechanical properties of spider dragline silk.</title>
        <authorList>
            <person name="Kono N."/>
            <person name="Nakamura H."/>
            <person name="Mori M."/>
            <person name="Yoshida Y."/>
            <person name="Ohtoshi R."/>
            <person name="Malay A.D."/>
            <person name="Moran D.A.P."/>
            <person name="Tomita M."/>
            <person name="Numata K."/>
            <person name="Arakawa K."/>
        </authorList>
    </citation>
    <scope>NUCLEOTIDE SEQUENCE</scope>
</reference>
<organism evidence="1 2">
    <name type="scientific">Nephila pilipes</name>
    <name type="common">Giant wood spider</name>
    <name type="synonym">Nephila maculata</name>
    <dbReference type="NCBI Taxonomy" id="299642"/>
    <lineage>
        <taxon>Eukaryota</taxon>
        <taxon>Metazoa</taxon>
        <taxon>Ecdysozoa</taxon>
        <taxon>Arthropoda</taxon>
        <taxon>Chelicerata</taxon>
        <taxon>Arachnida</taxon>
        <taxon>Araneae</taxon>
        <taxon>Araneomorphae</taxon>
        <taxon>Entelegynae</taxon>
        <taxon>Araneoidea</taxon>
        <taxon>Nephilidae</taxon>
        <taxon>Nephila</taxon>
    </lineage>
</organism>
<dbReference type="OrthoDB" id="8964703at2759"/>
<comment type="caution">
    <text evidence="1">The sequence shown here is derived from an EMBL/GenBank/DDBJ whole genome shotgun (WGS) entry which is preliminary data.</text>
</comment>
<protein>
    <submittedName>
        <fullName evidence="1">Uncharacterized protein</fullName>
    </submittedName>
</protein>
<keyword evidence="2" id="KW-1185">Reference proteome</keyword>
<name>A0A8X6NLU8_NEPPI</name>
<evidence type="ECO:0000313" key="2">
    <source>
        <dbReference type="Proteomes" id="UP000887013"/>
    </source>
</evidence>
<sequence>REARSRALYPLRRYQSDPGELHFYNPEISSEVEEQDSWDALRRDPFIMKPLNLIWIPCPNYSFWEKLEFGEEEPCPILTVSENVELEEAHFRDLLGSVDIKKPLDEDVILPGNVKTVLRRVYAIDPKNPNVRILEHDTVEDRGYYPGFLPPGAETWTEAQGDIRQPRSPPHLGRRYEQRIVEYIPEAQVHVGSQPGRAPLGTHVISTPGRVPLGTHVVSTTSRAPLGTHVISTPGRVPLGTHVVSTTSRAPLGTHVVSTPARSRALYPLRRYQSDPGELHFYNPEISSEVEEQDSWDALRRDPFIMKPLNLIWIPCPNYSFWEKLEFGEEEPCPILTVSENVELEEAHFRDLLGSVDIKKPLDEDVILPGNVKTVLRRVYAIDPKNPNVRILEHDTVEDRGYYPGFLPPGAETWTEAQGDIRQPRSPPHLGRRYEQRIVEYIPEAQVHVGSQPGRAPLGTHVISTPGRVPLGTHVVSTTSRAPLGTHVISTPGRVPLGTHVVSTTSRAPLGTHVISTPGRVPLGTHVVSTTGRAPLGTHV</sequence>
<dbReference type="EMBL" id="BMAW01105842">
    <property type="protein sequence ID" value="GFT21305.1"/>
    <property type="molecule type" value="Genomic_DNA"/>
</dbReference>
<proteinExistence type="predicted"/>
<dbReference type="Proteomes" id="UP000887013">
    <property type="component" value="Unassembled WGS sequence"/>
</dbReference>
<dbReference type="AlphaFoldDB" id="A0A8X6NLU8"/>